<reference evidence="2" key="1">
    <citation type="submission" date="2021-08" db="EMBL/GenBank/DDBJ databases">
        <authorList>
            <person name="Zhang H."/>
            <person name="Xu M."/>
            <person name="Yu Z."/>
            <person name="Yang L."/>
            <person name="Cai Y."/>
        </authorList>
    </citation>
    <scope>NUCLEOTIDE SEQUENCE</scope>
    <source>
        <strain evidence="2">CHL1</strain>
    </source>
</reference>
<dbReference type="Proteomes" id="UP000825701">
    <property type="component" value="Chromosome"/>
</dbReference>
<gene>
    <name evidence="2" type="ORF">K6K41_18265</name>
</gene>
<evidence type="ECO:0000259" key="1">
    <source>
        <dbReference type="Pfam" id="PF14525"/>
    </source>
</evidence>
<dbReference type="Pfam" id="PF14525">
    <property type="entry name" value="AraC_binding_2"/>
    <property type="match status" value="1"/>
</dbReference>
<dbReference type="KEGG" id="cmet:K6K41_18265"/>
<accession>A0A9E6R6R8</accession>
<dbReference type="AlphaFoldDB" id="A0A9E6R6R8"/>
<evidence type="ECO:0000313" key="3">
    <source>
        <dbReference type="Proteomes" id="UP000825701"/>
    </source>
</evidence>
<dbReference type="InterPro" id="IPR035418">
    <property type="entry name" value="AraC-bd_2"/>
</dbReference>
<name>A0A9E6R6R8_9HYPH</name>
<organism evidence="2 3">
    <name type="scientific">Chenggangzhangella methanolivorans</name>
    <dbReference type="NCBI Taxonomy" id="1437009"/>
    <lineage>
        <taxon>Bacteria</taxon>
        <taxon>Pseudomonadati</taxon>
        <taxon>Pseudomonadota</taxon>
        <taxon>Alphaproteobacteria</taxon>
        <taxon>Hyphomicrobiales</taxon>
        <taxon>Methylopilaceae</taxon>
        <taxon>Chenggangzhangella</taxon>
    </lineage>
</organism>
<keyword evidence="3" id="KW-1185">Reference proteome</keyword>
<feature type="domain" description="Transcription regulator HTH AraC- type ligand binding" evidence="1">
    <location>
        <begin position="47"/>
        <end position="198"/>
    </location>
</feature>
<protein>
    <recommendedName>
        <fullName evidence="1">Transcription regulator HTH AraC- type ligand binding domain-containing protein</fullName>
    </recommendedName>
</protein>
<proteinExistence type="predicted"/>
<sequence>MRSMSAAATARSVVSFSTASADDGGRNGFEAYHDLYGPVADVVGLDGRFAVSVEAQRLDEMILFDRRLKSVRHVRCARRVARNGFDHFTAQLVLDGEFDVETDAGARRVQRGEMVLIDMTRPMATTVSDARVLTLSTPRALIERMGGPDGLHGAVIPESRSAMLGGLLSSFLRFPDDPAPSDRMRIAQVAVELLSLALKAKAGAR</sequence>
<evidence type="ECO:0000313" key="2">
    <source>
        <dbReference type="EMBL" id="QZN98854.1"/>
    </source>
</evidence>
<dbReference type="EMBL" id="CP081869">
    <property type="protein sequence ID" value="QZN98854.1"/>
    <property type="molecule type" value="Genomic_DNA"/>
</dbReference>